<proteinExistence type="predicted"/>
<dbReference type="SMART" id="SM00664">
    <property type="entry name" value="DoH"/>
    <property type="match status" value="1"/>
</dbReference>
<feature type="region of interest" description="Disordered" evidence="1">
    <location>
        <begin position="191"/>
        <end position="219"/>
    </location>
</feature>
<evidence type="ECO:0000259" key="3">
    <source>
        <dbReference type="PROSITE" id="PS50836"/>
    </source>
</evidence>
<dbReference type="PROSITE" id="PS50836">
    <property type="entry name" value="DOMON"/>
    <property type="match status" value="1"/>
</dbReference>
<dbReference type="AlphaFoldDB" id="A0A0G4FMC6"/>
<evidence type="ECO:0000256" key="2">
    <source>
        <dbReference type="SAM" id="SignalP"/>
    </source>
</evidence>
<protein>
    <recommendedName>
        <fullName evidence="3">DOMON domain-containing protein</fullName>
    </recommendedName>
</protein>
<dbReference type="EMBL" id="CDMZ01000456">
    <property type="protein sequence ID" value="CEM14719.1"/>
    <property type="molecule type" value="Genomic_DNA"/>
</dbReference>
<dbReference type="CDD" id="cd09631">
    <property type="entry name" value="DOMON_DOH"/>
    <property type="match status" value="1"/>
</dbReference>
<feature type="domain" description="DOMON" evidence="3">
    <location>
        <begin position="38"/>
        <end position="162"/>
    </location>
</feature>
<dbReference type="InterPro" id="IPR045266">
    <property type="entry name" value="DOH_DOMON"/>
</dbReference>
<evidence type="ECO:0000256" key="1">
    <source>
        <dbReference type="SAM" id="MobiDB-lite"/>
    </source>
</evidence>
<gene>
    <name evidence="4" type="ORF">Cvel_17581</name>
</gene>
<dbReference type="Pfam" id="PF03351">
    <property type="entry name" value="DOMON"/>
    <property type="match status" value="1"/>
</dbReference>
<accession>A0A0G4FMC6</accession>
<feature type="signal peptide" evidence="2">
    <location>
        <begin position="1"/>
        <end position="25"/>
    </location>
</feature>
<dbReference type="VEuPathDB" id="CryptoDB:Cvel_17581"/>
<reference evidence="4" key="1">
    <citation type="submission" date="2014-11" db="EMBL/GenBank/DDBJ databases">
        <authorList>
            <person name="Otto D Thomas"/>
            <person name="Naeem Raeece"/>
        </authorList>
    </citation>
    <scope>NUCLEOTIDE SEQUENCE</scope>
</reference>
<evidence type="ECO:0000313" key="4">
    <source>
        <dbReference type="EMBL" id="CEM14719.1"/>
    </source>
</evidence>
<sequence>MFQASPSCLLLEVLFALSLLDSVFAQISLPFSFHDHQGPFDLKWGFVGEGSNEEIEMEFSLPSDIYMGLGLGCTSSVKCDMVIGNGGGSNPVFLDDFFEPQGDSQAETDVSLGGTKDVSLVSASYSNEDFISTIRFRRKLNTGDKFDAVLQKGVTPLVYAWCESPCESMETPHGHGDWGIIEVDLSGEGKKVSGEPAQRLRATRPTSASAKKGSEEKDAEEIDCSAGSEALCGCSELLRGKFVRSLEECTISDAIAHCKEKGPCLSTQVS</sequence>
<name>A0A0G4FMC6_9ALVE</name>
<feature type="chain" id="PRO_5005188802" description="DOMON domain-containing protein" evidence="2">
    <location>
        <begin position="26"/>
        <end position="270"/>
    </location>
</feature>
<organism evidence="4">
    <name type="scientific">Chromera velia CCMP2878</name>
    <dbReference type="NCBI Taxonomy" id="1169474"/>
    <lineage>
        <taxon>Eukaryota</taxon>
        <taxon>Sar</taxon>
        <taxon>Alveolata</taxon>
        <taxon>Colpodellida</taxon>
        <taxon>Chromeraceae</taxon>
        <taxon>Chromera</taxon>
    </lineage>
</organism>
<dbReference type="InterPro" id="IPR005018">
    <property type="entry name" value="DOMON_domain"/>
</dbReference>
<keyword evidence="2" id="KW-0732">Signal</keyword>